<name>A0A167DEH6_METRR</name>
<reference evidence="5 7" key="1">
    <citation type="journal article" date="2016" name="Genome Biol. Evol.">
        <title>Divergent and convergent evolution of fungal pathogenicity.</title>
        <authorList>
            <person name="Shang Y."/>
            <person name="Xiao G."/>
            <person name="Zheng P."/>
            <person name="Cen K."/>
            <person name="Zhan S."/>
            <person name="Wang C."/>
        </authorList>
    </citation>
    <scope>NUCLEOTIDE SEQUENCE [LARGE SCALE GENOMIC DNA]</scope>
    <source>
        <strain evidence="5 7">RCEF 4871</strain>
    </source>
</reference>
<comment type="caution">
    <text evidence="5">The sequence shown here is derived from an EMBL/GenBank/DDBJ whole genome shotgun (WGS) entry which is preliminary data.</text>
</comment>
<sequence>MKFAVVLTSLFAGLAMAKLDLQPRGQCIDNDKECKRNGDKGNCCSGYCLVMPGSDDGHCKDK</sequence>
<accession>A0A5C6G5R3</accession>
<feature type="signal peptide" evidence="4">
    <location>
        <begin position="1"/>
        <end position="17"/>
    </location>
</feature>
<dbReference type="SUPFAM" id="SSF57048">
    <property type="entry name" value="Gurmarin-like"/>
    <property type="match status" value="1"/>
</dbReference>
<dbReference type="EMBL" id="SBHS01000028">
    <property type="protein sequence ID" value="TWU72447.1"/>
    <property type="molecule type" value="Genomic_DNA"/>
</dbReference>
<dbReference type="OrthoDB" id="4934282at2759"/>
<evidence type="ECO:0000313" key="5">
    <source>
        <dbReference type="EMBL" id="OAA42284.1"/>
    </source>
</evidence>
<evidence type="ECO:0000256" key="3">
    <source>
        <dbReference type="ARBA" id="ARBA00023157"/>
    </source>
</evidence>
<reference evidence="8" key="2">
    <citation type="submission" date="2018-12" db="EMBL/GenBank/DDBJ databases">
        <title>The complete genome of Metarhizium rileyi, a key fungal pathogen of Lepidoptera.</title>
        <authorList>
            <person name="Binneck E."/>
            <person name="Lastra C.C.L."/>
            <person name="Sosa-Gomez D.R."/>
        </authorList>
    </citation>
    <scope>NUCLEOTIDE SEQUENCE [LARGE SCALE GENOMIC DNA]</scope>
    <source>
        <strain evidence="8">Cep018-CH2</strain>
    </source>
</reference>
<gene>
    <name evidence="6" type="ORF">ED733_003661</name>
    <name evidence="5" type="ORF">NOR_05133</name>
</gene>
<evidence type="ECO:0000313" key="8">
    <source>
        <dbReference type="Proteomes" id="UP000317257"/>
    </source>
</evidence>
<accession>A0A167DEH6</accession>
<protein>
    <submittedName>
        <fullName evidence="5">Gurmarin/antimicrobial peptide</fullName>
    </submittedName>
</protein>
<dbReference type="Pfam" id="PF11410">
    <property type="entry name" value="Antifungal_pept"/>
    <property type="match status" value="1"/>
</dbReference>
<keyword evidence="1" id="KW-0929">Antimicrobial</keyword>
<evidence type="ECO:0000313" key="7">
    <source>
        <dbReference type="Proteomes" id="UP000243498"/>
    </source>
</evidence>
<dbReference type="InterPro" id="IPR024206">
    <property type="entry name" value="Gurmarin/antimicrobial_peptd"/>
</dbReference>
<keyword evidence="2" id="KW-0960">Knottin</keyword>
<keyword evidence="3" id="KW-1015">Disulfide bond</keyword>
<reference evidence="6" key="3">
    <citation type="journal article" date="2019" name="Microbiol. Resour. Announc.">
        <title>Genome Sequence of Metarhizium rileyi, a Microbial Control Agent for Lepidoptera.</title>
        <authorList>
            <person name="Binneck E."/>
            <person name="Lastra C.C.L."/>
            <person name="Sosa-Gomez D.R."/>
        </authorList>
    </citation>
    <scope>NUCLEOTIDE SEQUENCE</scope>
    <source>
        <strain evidence="6">Cep018-CH2</strain>
    </source>
</reference>
<dbReference type="AlphaFoldDB" id="A0A167DEH6"/>
<keyword evidence="4" id="KW-0732">Signal</keyword>
<evidence type="ECO:0000313" key="6">
    <source>
        <dbReference type="EMBL" id="TWU72447.1"/>
    </source>
</evidence>
<evidence type="ECO:0000256" key="4">
    <source>
        <dbReference type="SAM" id="SignalP"/>
    </source>
</evidence>
<dbReference type="Proteomes" id="UP000317257">
    <property type="component" value="Unassembled WGS sequence"/>
</dbReference>
<dbReference type="EMBL" id="AZHC01000014">
    <property type="protein sequence ID" value="OAA42284.1"/>
    <property type="molecule type" value="Genomic_DNA"/>
</dbReference>
<evidence type="ECO:0000256" key="2">
    <source>
        <dbReference type="ARBA" id="ARBA00022854"/>
    </source>
</evidence>
<proteinExistence type="predicted"/>
<dbReference type="InterPro" id="IPR009101">
    <property type="entry name" value="Gurmarin/antifun_pep"/>
</dbReference>
<dbReference type="Proteomes" id="UP000243498">
    <property type="component" value="Unassembled WGS sequence"/>
</dbReference>
<evidence type="ECO:0000256" key="1">
    <source>
        <dbReference type="ARBA" id="ARBA00022529"/>
    </source>
</evidence>
<feature type="chain" id="PRO_5007885155" evidence="4">
    <location>
        <begin position="18"/>
        <end position="62"/>
    </location>
</feature>
<organism evidence="5 7">
    <name type="scientific">Metarhizium rileyi (strain RCEF 4871)</name>
    <name type="common">Nomuraea rileyi</name>
    <dbReference type="NCBI Taxonomy" id="1649241"/>
    <lineage>
        <taxon>Eukaryota</taxon>
        <taxon>Fungi</taxon>
        <taxon>Dikarya</taxon>
        <taxon>Ascomycota</taxon>
        <taxon>Pezizomycotina</taxon>
        <taxon>Sordariomycetes</taxon>
        <taxon>Hypocreomycetidae</taxon>
        <taxon>Hypocreales</taxon>
        <taxon>Clavicipitaceae</taxon>
        <taxon>Metarhizium</taxon>
    </lineage>
</organism>
<keyword evidence="7" id="KW-1185">Reference proteome</keyword>